<feature type="transmembrane region" description="Helical" evidence="1">
    <location>
        <begin position="111"/>
        <end position="129"/>
    </location>
</feature>
<organism evidence="2 3">
    <name type="scientific">Sphingomonas endophytica</name>
    <dbReference type="NCBI Taxonomy" id="869719"/>
    <lineage>
        <taxon>Bacteria</taxon>
        <taxon>Pseudomonadati</taxon>
        <taxon>Pseudomonadota</taxon>
        <taxon>Alphaproteobacteria</taxon>
        <taxon>Sphingomonadales</taxon>
        <taxon>Sphingomonadaceae</taxon>
        <taxon>Sphingomonas</taxon>
    </lineage>
</organism>
<keyword evidence="1" id="KW-0472">Membrane</keyword>
<protein>
    <submittedName>
        <fullName evidence="2">Uncharacterized protein</fullName>
    </submittedName>
</protein>
<gene>
    <name evidence="2" type="ORF">F4693_001763</name>
</gene>
<evidence type="ECO:0000313" key="3">
    <source>
        <dbReference type="Proteomes" id="UP000522313"/>
    </source>
</evidence>
<feature type="transmembrane region" description="Helical" evidence="1">
    <location>
        <begin position="76"/>
        <end position="95"/>
    </location>
</feature>
<feature type="transmembrane region" description="Helical" evidence="1">
    <location>
        <begin position="12"/>
        <end position="31"/>
    </location>
</feature>
<dbReference type="Proteomes" id="UP000522313">
    <property type="component" value="Unassembled WGS sequence"/>
</dbReference>
<accession>A0A7X0JBY2</accession>
<dbReference type="EMBL" id="JACHBT010000008">
    <property type="protein sequence ID" value="MBB6504786.1"/>
    <property type="molecule type" value="Genomic_DNA"/>
</dbReference>
<dbReference type="RefSeq" id="WP_184505246.1">
    <property type="nucleotide sequence ID" value="NZ_JACHBT010000008.1"/>
</dbReference>
<proteinExistence type="predicted"/>
<sequence length="132" mass="14713">MVEQPRWRGRSGSILRAVYALCLLGATYNHWAIIVRHGLLWNYDGLPVVSAIFWTSLAFLDPAAVLLLWRRPRAGVAATMAIIVVDVVHNLWILARFSPPLLRTLLETPGVIAQIVFMLFVLATAPIAARSR</sequence>
<feature type="transmembrane region" description="Helical" evidence="1">
    <location>
        <begin position="51"/>
        <end position="69"/>
    </location>
</feature>
<dbReference type="AlphaFoldDB" id="A0A7X0JBY2"/>
<evidence type="ECO:0000256" key="1">
    <source>
        <dbReference type="SAM" id="Phobius"/>
    </source>
</evidence>
<reference evidence="2 3" key="1">
    <citation type="submission" date="2020-08" db="EMBL/GenBank/DDBJ databases">
        <title>The Agave Microbiome: Exploring the role of microbial communities in plant adaptations to desert environments.</title>
        <authorList>
            <person name="Partida-Martinez L.P."/>
        </authorList>
    </citation>
    <scope>NUCLEOTIDE SEQUENCE [LARGE SCALE GENOMIC DNA]</scope>
    <source>
        <strain evidence="2 3">AS3.13</strain>
    </source>
</reference>
<keyword evidence="1" id="KW-0812">Transmembrane</keyword>
<keyword evidence="1" id="KW-1133">Transmembrane helix</keyword>
<reference evidence="2 3" key="2">
    <citation type="submission" date="2020-08" db="EMBL/GenBank/DDBJ databases">
        <authorList>
            <person name="Partida-Martinez L."/>
            <person name="Huntemann M."/>
            <person name="Clum A."/>
            <person name="Wang J."/>
            <person name="Palaniappan K."/>
            <person name="Ritter S."/>
            <person name="Chen I.-M."/>
            <person name="Stamatis D."/>
            <person name="Reddy T."/>
            <person name="O'Malley R."/>
            <person name="Daum C."/>
            <person name="Shapiro N."/>
            <person name="Ivanova N."/>
            <person name="Kyrpides N."/>
            <person name="Woyke T."/>
        </authorList>
    </citation>
    <scope>NUCLEOTIDE SEQUENCE [LARGE SCALE GENOMIC DNA]</scope>
    <source>
        <strain evidence="2 3">AS3.13</strain>
    </source>
</reference>
<comment type="caution">
    <text evidence="2">The sequence shown here is derived from an EMBL/GenBank/DDBJ whole genome shotgun (WGS) entry which is preliminary data.</text>
</comment>
<name>A0A7X0JBY2_9SPHN</name>
<evidence type="ECO:0000313" key="2">
    <source>
        <dbReference type="EMBL" id="MBB6504786.1"/>
    </source>
</evidence>